<protein>
    <submittedName>
        <fullName evidence="1">Uncharacterized protein</fullName>
    </submittedName>
</protein>
<proteinExistence type="predicted"/>
<gene>
    <name evidence="1" type="ORF">VNO80_23465</name>
</gene>
<comment type="caution">
    <text evidence="1">The sequence shown here is derived from an EMBL/GenBank/DDBJ whole genome shotgun (WGS) entry which is preliminary data.</text>
</comment>
<sequence length="91" mass="10685">MRVAEKAQLARCVLLRHCSRLRLLLSQEEFDLPAFNSGDHAKAYAVLKNAEKQKPDSRFDSKEETKNFKFKRPVEKVSWLGRKNQKILVWL</sequence>
<reference evidence="1 2" key="1">
    <citation type="submission" date="2024-01" db="EMBL/GenBank/DDBJ databases">
        <title>The genomes of 5 underutilized Papilionoideae crops provide insights into root nodulation and disease resistanc.</title>
        <authorList>
            <person name="Jiang F."/>
        </authorList>
    </citation>
    <scope>NUCLEOTIDE SEQUENCE [LARGE SCALE GENOMIC DNA]</scope>
    <source>
        <strain evidence="1">JINMINGXINNONG_FW02</strain>
        <tissue evidence="1">Leaves</tissue>
    </source>
</reference>
<organism evidence="1 2">
    <name type="scientific">Phaseolus coccineus</name>
    <name type="common">Scarlet runner bean</name>
    <name type="synonym">Phaseolus multiflorus</name>
    <dbReference type="NCBI Taxonomy" id="3886"/>
    <lineage>
        <taxon>Eukaryota</taxon>
        <taxon>Viridiplantae</taxon>
        <taxon>Streptophyta</taxon>
        <taxon>Embryophyta</taxon>
        <taxon>Tracheophyta</taxon>
        <taxon>Spermatophyta</taxon>
        <taxon>Magnoliopsida</taxon>
        <taxon>eudicotyledons</taxon>
        <taxon>Gunneridae</taxon>
        <taxon>Pentapetalae</taxon>
        <taxon>rosids</taxon>
        <taxon>fabids</taxon>
        <taxon>Fabales</taxon>
        <taxon>Fabaceae</taxon>
        <taxon>Papilionoideae</taxon>
        <taxon>50 kb inversion clade</taxon>
        <taxon>NPAAA clade</taxon>
        <taxon>indigoferoid/millettioid clade</taxon>
        <taxon>Phaseoleae</taxon>
        <taxon>Phaseolus</taxon>
    </lineage>
</organism>
<dbReference type="EMBL" id="JAYMYR010000008">
    <property type="protein sequence ID" value="KAK7348787.1"/>
    <property type="molecule type" value="Genomic_DNA"/>
</dbReference>
<dbReference type="AlphaFoldDB" id="A0AAN9MBA4"/>
<accession>A0AAN9MBA4</accession>
<evidence type="ECO:0000313" key="1">
    <source>
        <dbReference type="EMBL" id="KAK7348787.1"/>
    </source>
</evidence>
<dbReference type="Proteomes" id="UP001374584">
    <property type="component" value="Unassembled WGS sequence"/>
</dbReference>
<evidence type="ECO:0000313" key="2">
    <source>
        <dbReference type="Proteomes" id="UP001374584"/>
    </source>
</evidence>
<name>A0AAN9MBA4_PHACN</name>
<keyword evidence="2" id="KW-1185">Reference proteome</keyword>